<evidence type="ECO:0000313" key="1">
    <source>
        <dbReference type="EMBL" id="KAK0428252.1"/>
    </source>
</evidence>
<dbReference type="AlphaFoldDB" id="A0AA39MBM3"/>
<evidence type="ECO:0000313" key="2">
    <source>
        <dbReference type="Proteomes" id="UP001175271"/>
    </source>
</evidence>
<dbReference type="EMBL" id="JAUCMV010000001">
    <property type="protein sequence ID" value="KAK0428252.1"/>
    <property type="molecule type" value="Genomic_DNA"/>
</dbReference>
<gene>
    <name evidence="1" type="ORF">QR680_010694</name>
</gene>
<sequence>MPGSVTTFEPNPYYYGDCTWEKVKLTEYSYMIKTDYERNGLIPKAHQNYTRFPNDDIELHLKCWDYKPFTCKHAHVDVVNHLVPDLSYSFNWVDTQNFTTYYNLKSSESFSFSVYLEDQGHQLDYYKYCSSGPYL</sequence>
<protein>
    <submittedName>
        <fullName evidence="1">Uncharacterized protein</fullName>
    </submittedName>
</protein>
<accession>A0AA39MBM3</accession>
<comment type="caution">
    <text evidence="1">The sequence shown here is derived from an EMBL/GenBank/DDBJ whole genome shotgun (WGS) entry which is preliminary data.</text>
</comment>
<dbReference type="Proteomes" id="UP001175271">
    <property type="component" value="Unassembled WGS sequence"/>
</dbReference>
<organism evidence="1 2">
    <name type="scientific">Steinernema hermaphroditum</name>
    <dbReference type="NCBI Taxonomy" id="289476"/>
    <lineage>
        <taxon>Eukaryota</taxon>
        <taxon>Metazoa</taxon>
        <taxon>Ecdysozoa</taxon>
        <taxon>Nematoda</taxon>
        <taxon>Chromadorea</taxon>
        <taxon>Rhabditida</taxon>
        <taxon>Tylenchina</taxon>
        <taxon>Panagrolaimomorpha</taxon>
        <taxon>Strongyloidoidea</taxon>
        <taxon>Steinernematidae</taxon>
        <taxon>Steinernema</taxon>
    </lineage>
</organism>
<keyword evidence="2" id="KW-1185">Reference proteome</keyword>
<proteinExistence type="predicted"/>
<reference evidence="1" key="1">
    <citation type="submission" date="2023-06" db="EMBL/GenBank/DDBJ databases">
        <title>Genomic analysis of the entomopathogenic nematode Steinernema hermaphroditum.</title>
        <authorList>
            <person name="Schwarz E.M."/>
            <person name="Heppert J.K."/>
            <person name="Baniya A."/>
            <person name="Schwartz H.T."/>
            <person name="Tan C.-H."/>
            <person name="Antoshechkin I."/>
            <person name="Sternberg P.W."/>
            <person name="Goodrich-Blair H."/>
            <person name="Dillman A.R."/>
        </authorList>
    </citation>
    <scope>NUCLEOTIDE SEQUENCE</scope>
    <source>
        <strain evidence="1">PS9179</strain>
        <tissue evidence="1">Whole animal</tissue>
    </source>
</reference>
<name>A0AA39MBM3_9BILA</name>